<keyword evidence="5 6" id="KW-0472">Membrane</keyword>
<dbReference type="PANTHER" id="PTHR30250:SF26">
    <property type="entry name" value="PSMA PROTEIN"/>
    <property type="match status" value="1"/>
</dbReference>
<feature type="transmembrane region" description="Helical" evidence="6">
    <location>
        <begin position="253"/>
        <end position="277"/>
    </location>
</feature>
<evidence type="ECO:0000256" key="6">
    <source>
        <dbReference type="SAM" id="Phobius"/>
    </source>
</evidence>
<feature type="transmembrane region" description="Helical" evidence="6">
    <location>
        <begin position="292"/>
        <end position="313"/>
    </location>
</feature>
<sequence length="466" mass="50646">MLDLGITPALITSLGYAFRQGDHGRIQKIVSTALSLYLGLGLIGGTVLALLVPWMVTTLLRVPDSLAAAARFALYISTISFAVNMWFAVFNAIPTTQERYDLVAARMVGMSSISQAVMIAYLWQGGNLQGMMLISLLTSLCGTFIFWLISRKLLPEILFRPGFDKDVFRELSRFSAFKFAGTVGGVLSFRFDQFVIGTVLGVSGVALYAVPSNVTQRVFSILGELTGPLYPRVSRLRGESVELQKLFLRASRLVAFASVAALVPLFMLSDLVLTYWINGARGREIAAESSTVMHWLIVAFFIQALAAVSVTFCEALGKPEINNSFSIASALIHIPLALVLIPHFGLLGAAVALFLNSITQTVSFVLFTAYHLMCIKPWELLRDAFSRPFLIVVLLAPIGYLSRPIVQNTVTLLGVLLALAAASIPLAILTRTIQAAEYASVGRILARLPVGIPGQALLTQWCRARA</sequence>
<keyword evidence="3 6" id="KW-0812">Transmembrane</keyword>
<evidence type="ECO:0000256" key="2">
    <source>
        <dbReference type="ARBA" id="ARBA00022475"/>
    </source>
</evidence>
<evidence type="ECO:0000256" key="4">
    <source>
        <dbReference type="ARBA" id="ARBA00022989"/>
    </source>
</evidence>
<keyword evidence="2" id="KW-1003">Cell membrane</keyword>
<accession>A0A6J4UDW6</accession>
<protein>
    <submittedName>
        <fullName evidence="7">Uncharacterized protein</fullName>
    </submittedName>
</protein>
<feature type="transmembrane region" description="Helical" evidence="6">
    <location>
        <begin position="68"/>
        <end position="90"/>
    </location>
</feature>
<feature type="transmembrane region" description="Helical" evidence="6">
    <location>
        <begin position="34"/>
        <end position="56"/>
    </location>
</feature>
<dbReference type="AlphaFoldDB" id="A0A6J4UDW6"/>
<feature type="transmembrane region" description="Helical" evidence="6">
    <location>
        <begin position="102"/>
        <end position="123"/>
    </location>
</feature>
<dbReference type="GO" id="GO:0005886">
    <property type="term" value="C:plasma membrane"/>
    <property type="evidence" value="ECO:0007669"/>
    <property type="project" value="UniProtKB-SubCell"/>
</dbReference>
<evidence type="ECO:0000256" key="5">
    <source>
        <dbReference type="ARBA" id="ARBA00023136"/>
    </source>
</evidence>
<dbReference type="PANTHER" id="PTHR30250">
    <property type="entry name" value="PST FAMILY PREDICTED COLANIC ACID TRANSPORTER"/>
    <property type="match status" value="1"/>
</dbReference>
<feature type="transmembrane region" description="Helical" evidence="6">
    <location>
        <begin position="409"/>
        <end position="429"/>
    </location>
</feature>
<dbReference type="InterPro" id="IPR050833">
    <property type="entry name" value="Poly_Biosynth_Transport"/>
</dbReference>
<feature type="non-terminal residue" evidence="7">
    <location>
        <position position="466"/>
    </location>
</feature>
<evidence type="ECO:0000256" key="3">
    <source>
        <dbReference type="ARBA" id="ARBA00022692"/>
    </source>
</evidence>
<gene>
    <name evidence="7" type="ORF">AVDCRST_MAG18-46</name>
</gene>
<comment type="subcellular location">
    <subcellularLocation>
        <location evidence="1">Cell membrane</location>
        <topology evidence="1">Multi-pass membrane protein</topology>
    </subcellularLocation>
</comment>
<evidence type="ECO:0000313" key="7">
    <source>
        <dbReference type="EMBL" id="CAA9547894.1"/>
    </source>
</evidence>
<feature type="transmembrane region" description="Helical" evidence="6">
    <location>
        <begin position="325"/>
        <end position="344"/>
    </location>
</feature>
<feature type="transmembrane region" description="Helical" evidence="6">
    <location>
        <begin position="350"/>
        <end position="372"/>
    </location>
</feature>
<proteinExistence type="predicted"/>
<organism evidence="7">
    <name type="scientific">uncultured Thermomicrobiales bacterium</name>
    <dbReference type="NCBI Taxonomy" id="1645740"/>
    <lineage>
        <taxon>Bacteria</taxon>
        <taxon>Pseudomonadati</taxon>
        <taxon>Thermomicrobiota</taxon>
        <taxon>Thermomicrobia</taxon>
        <taxon>Thermomicrobiales</taxon>
        <taxon>environmental samples</taxon>
    </lineage>
</organism>
<reference evidence="7" key="1">
    <citation type="submission" date="2020-02" db="EMBL/GenBank/DDBJ databases">
        <authorList>
            <person name="Meier V. D."/>
        </authorList>
    </citation>
    <scope>NUCLEOTIDE SEQUENCE</scope>
    <source>
        <strain evidence="7">AVDCRST_MAG18</strain>
    </source>
</reference>
<dbReference type="Pfam" id="PF13440">
    <property type="entry name" value="Polysacc_synt_3"/>
    <property type="match status" value="1"/>
</dbReference>
<name>A0A6J4UDW6_9BACT</name>
<keyword evidence="4 6" id="KW-1133">Transmembrane helix</keyword>
<dbReference type="EMBL" id="CADCWN010000008">
    <property type="protein sequence ID" value="CAA9547894.1"/>
    <property type="molecule type" value="Genomic_DNA"/>
</dbReference>
<evidence type="ECO:0000256" key="1">
    <source>
        <dbReference type="ARBA" id="ARBA00004651"/>
    </source>
</evidence>
<feature type="transmembrane region" description="Helical" evidence="6">
    <location>
        <begin position="129"/>
        <end position="150"/>
    </location>
</feature>
<feature type="transmembrane region" description="Helical" evidence="6">
    <location>
        <begin position="384"/>
        <end position="403"/>
    </location>
</feature>